<dbReference type="HOGENOM" id="CLU_3144237_0_0_1"/>
<name>B6IJ21_CAEBR</name>
<protein>
    <submittedName>
        <fullName evidence="1">Protein CBG27723</fullName>
    </submittedName>
</protein>
<accession>B6IJ21</accession>
<dbReference type="RefSeq" id="XP_045099562.1">
    <property type="nucleotide sequence ID" value="XM_045239687.1"/>
</dbReference>
<dbReference type="EMBL" id="HE600983">
    <property type="protein sequence ID" value="CAS00001.1"/>
    <property type="molecule type" value="Genomic_DNA"/>
</dbReference>
<dbReference type="GeneID" id="68919172"/>
<reference evidence="1 2" key="2">
    <citation type="journal article" date="2011" name="PLoS Genet.">
        <title>Caenorhabditis briggsae recombinant inbred line genotypes reveal inter-strain incompatibility and the evolution of recombination.</title>
        <authorList>
            <person name="Ross J.A."/>
            <person name="Koboldt D.C."/>
            <person name="Staisch J.E."/>
            <person name="Chamberlin H.M."/>
            <person name="Gupta B.P."/>
            <person name="Miller R.D."/>
            <person name="Baird S.E."/>
            <person name="Haag E.S."/>
        </authorList>
    </citation>
    <scope>NUCLEOTIDE SEQUENCE [LARGE SCALE GENOMIC DNA]</scope>
    <source>
        <strain evidence="1 2">AF16</strain>
    </source>
</reference>
<keyword evidence="2" id="KW-1185">Reference proteome</keyword>
<dbReference type="Proteomes" id="UP000008549">
    <property type="component" value="Unassembled WGS sequence"/>
</dbReference>
<sequence>MWVNVERFKRRRKRNEKRGEKVFHHAGEVWNGGRSASRLTASNYGERRE</sequence>
<evidence type="ECO:0000313" key="2">
    <source>
        <dbReference type="Proteomes" id="UP000008549"/>
    </source>
</evidence>
<proteinExistence type="predicted"/>
<reference evidence="1 2" key="1">
    <citation type="journal article" date="2003" name="PLoS Biol.">
        <title>The genome sequence of Caenorhabditis briggsae: a platform for comparative genomics.</title>
        <authorList>
            <person name="Stein L.D."/>
            <person name="Bao Z."/>
            <person name="Blasiar D."/>
            <person name="Blumenthal T."/>
            <person name="Brent M.R."/>
            <person name="Chen N."/>
            <person name="Chinwalla A."/>
            <person name="Clarke L."/>
            <person name="Clee C."/>
            <person name="Coghlan A."/>
            <person name="Coulson A."/>
            <person name="D'Eustachio P."/>
            <person name="Fitch D.H."/>
            <person name="Fulton L.A."/>
            <person name="Fulton R.E."/>
            <person name="Griffiths-Jones S."/>
            <person name="Harris T.W."/>
            <person name="Hillier L.W."/>
            <person name="Kamath R."/>
            <person name="Kuwabara P.E."/>
            <person name="Mardis E.R."/>
            <person name="Marra M.A."/>
            <person name="Miner T.L."/>
            <person name="Minx P."/>
            <person name="Mullikin J.C."/>
            <person name="Plumb R.W."/>
            <person name="Rogers J."/>
            <person name="Schein J.E."/>
            <person name="Sohrmann M."/>
            <person name="Spieth J."/>
            <person name="Stajich J.E."/>
            <person name="Wei C."/>
            <person name="Willey D."/>
            <person name="Wilson R.K."/>
            <person name="Durbin R."/>
            <person name="Waterston R.H."/>
        </authorList>
    </citation>
    <scope>NUCLEOTIDE SEQUENCE [LARGE SCALE GENOMIC DNA]</scope>
    <source>
        <strain evidence="1 2">AF16</strain>
    </source>
</reference>
<organism evidence="1 2">
    <name type="scientific">Caenorhabditis briggsae</name>
    <dbReference type="NCBI Taxonomy" id="6238"/>
    <lineage>
        <taxon>Eukaryota</taxon>
        <taxon>Metazoa</taxon>
        <taxon>Ecdysozoa</taxon>
        <taxon>Nematoda</taxon>
        <taxon>Chromadorea</taxon>
        <taxon>Rhabditida</taxon>
        <taxon>Rhabditina</taxon>
        <taxon>Rhabditomorpha</taxon>
        <taxon>Rhabditoidea</taxon>
        <taxon>Rhabditidae</taxon>
        <taxon>Peloderinae</taxon>
        <taxon>Caenorhabditis</taxon>
    </lineage>
</organism>
<gene>
    <name evidence="1" type="ORF">CBG27723</name>
    <name evidence="1" type="ORF">CBG_27723</name>
</gene>
<dbReference type="AlphaFoldDB" id="B6IJ21"/>
<evidence type="ECO:0000313" key="1">
    <source>
        <dbReference type="EMBL" id="CAS00001.1"/>
    </source>
</evidence>
<dbReference type="InParanoid" id="B6IJ21"/>
<dbReference type="KEGG" id="cbr:CBG_27723"/>
<dbReference type="CTD" id="68919172"/>